<dbReference type="SMART" id="SM00275">
    <property type="entry name" value="G_alpha"/>
    <property type="match status" value="1"/>
</dbReference>
<reference evidence="11" key="2">
    <citation type="submission" date="2022-08" db="UniProtKB">
        <authorList>
            <consortium name="EnsemblMetazoa"/>
        </authorList>
    </citation>
    <scope>IDENTIFICATION</scope>
    <source>
        <strain evidence="11">STECLA/ALBI9_A</strain>
    </source>
</reference>
<dbReference type="PANTHER" id="PTHR10218:SF367">
    <property type="entry name" value="GUANINE NUCLEOTIDE-BINDING PROTEIN G(F) SUBUNIT ALPHA"/>
    <property type="match status" value="1"/>
</dbReference>
<evidence type="ECO:0000256" key="3">
    <source>
        <dbReference type="ARBA" id="ARBA00011356"/>
    </source>
</evidence>
<evidence type="ECO:0000256" key="9">
    <source>
        <dbReference type="PIRSR" id="PIRSR601019-1"/>
    </source>
</evidence>
<evidence type="ECO:0000256" key="8">
    <source>
        <dbReference type="ARBA" id="ARBA00023224"/>
    </source>
</evidence>
<dbReference type="Pfam" id="PF00503">
    <property type="entry name" value="G-alpha"/>
    <property type="match status" value="1"/>
</dbReference>
<dbReference type="GO" id="GO:0001664">
    <property type="term" value="F:G protein-coupled receptor binding"/>
    <property type="evidence" value="ECO:0007669"/>
    <property type="project" value="TreeGrafter"/>
</dbReference>
<evidence type="ECO:0000256" key="1">
    <source>
        <dbReference type="ARBA" id="ARBA00003069"/>
    </source>
</evidence>
<dbReference type="Gene3D" id="1.10.400.10">
    <property type="entry name" value="GI Alpha 1, domain 2-like"/>
    <property type="match status" value="1"/>
</dbReference>
<feature type="binding site" evidence="9">
    <location>
        <begin position="45"/>
        <end position="50"/>
    </location>
    <ligand>
        <name>GTP</name>
        <dbReference type="ChEBI" id="CHEBI:37565"/>
    </ligand>
</feature>
<dbReference type="VEuPathDB" id="VectorBase:AALB20_035834"/>
<dbReference type="CDD" id="cd00066">
    <property type="entry name" value="G-alpha"/>
    <property type="match status" value="1"/>
</dbReference>
<dbReference type="FunFam" id="3.40.50.300:FF:001723">
    <property type="entry name" value="Guanine nucleotide-binding protein G(f) subunit alpha"/>
    <property type="match status" value="1"/>
</dbReference>
<dbReference type="AlphaFoldDB" id="A0A182FFD7"/>
<keyword evidence="7 9" id="KW-0342">GTP-binding</keyword>
<dbReference type="GO" id="GO:0003924">
    <property type="term" value="F:GTPase activity"/>
    <property type="evidence" value="ECO:0007669"/>
    <property type="project" value="InterPro"/>
</dbReference>
<feature type="binding site" evidence="10">
    <location>
        <position position="183"/>
    </location>
    <ligand>
        <name>Mg(2+)</name>
        <dbReference type="ChEBI" id="CHEBI:18420"/>
    </ligand>
</feature>
<organism evidence="11 12">
    <name type="scientific">Anopheles albimanus</name>
    <name type="common">New world malaria mosquito</name>
    <dbReference type="NCBI Taxonomy" id="7167"/>
    <lineage>
        <taxon>Eukaryota</taxon>
        <taxon>Metazoa</taxon>
        <taxon>Ecdysozoa</taxon>
        <taxon>Arthropoda</taxon>
        <taxon>Hexapoda</taxon>
        <taxon>Insecta</taxon>
        <taxon>Pterygota</taxon>
        <taxon>Neoptera</taxon>
        <taxon>Endopterygota</taxon>
        <taxon>Diptera</taxon>
        <taxon>Nematocera</taxon>
        <taxon>Culicoidea</taxon>
        <taxon>Culicidae</taxon>
        <taxon>Anophelinae</taxon>
        <taxon>Anopheles</taxon>
    </lineage>
</organism>
<comment type="function">
    <text evidence="1">Guanine nucleotide-binding proteins (G proteins) are involved as modulators or transducers in various transmembrane signaling systems.</text>
</comment>
<dbReference type="GO" id="GO:0007606">
    <property type="term" value="P:sensory perception of chemical stimulus"/>
    <property type="evidence" value="ECO:0007669"/>
    <property type="project" value="TreeGrafter"/>
</dbReference>
<dbReference type="RefSeq" id="XP_035792283.1">
    <property type="nucleotide sequence ID" value="XM_035936390.1"/>
</dbReference>
<dbReference type="CTD" id="39861"/>
<dbReference type="GO" id="GO:0031683">
    <property type="term" value="F:G-protein beta/gamma-subunit complex binding"/>
    <property type="evidence" value="ECO:0007669"/>
    <property type="project" value="InterPro"/>
</dbReference>
<dbReference type="SUPFAM" id="SSF47895">
    <property type="entry name" value="Transducin (alpha subunit), insertion domain"/>
    <property type="match status" value="1"/>
</dbReference>
<dbReference type="PROSITE" id="PS51882">
    <property type="entry name" value="G_ALPHA"/>
    <property type="match status" value="1"/>
</dbReference>
<protein>
    <submittedName>
        <fullName evidence="11">Uncharacterized protein</fullName>
    </submittedName>
</protein>
<comment type="similarity">
    <text evidence="2">Belongs to the G-alpha family.</text>
</comment>
<dbReference type="VEuPathDB" id="VectorBase:AALB005229"/>
<keyword evidence="4 10" id="KW-0479">Metal-binding</keyword>
<evidence type="ECO:0000313" key="12">
    <source>
        <dbReference type="Proteomes" id="UP000069272"/>
    </source>
</evidence>
<dbReference type="GO" id="GO:0005525">
    <property type="term" value="F:GTP binding"/>
    <property type="evidence" value="ECO:0007669"/>
    <property type="project" value="UniProtKB-KW"/>
</dbReference>
<keyword evidence="6 10" id="KW-0460">Magnesium</keyword>
<reference evidence="11 12" key="1">
    <citation type="journal article" date="2017" name="G3 (Bethesda)">
        <title>The Physical Genome Mapping of Anopheles albimanus Corrected Scaffold Misassemblies and Identified Interarm Rearrangements in Genus Anopheles.</title>
        <authorList>
            <person name="Artemov G.N."/>
            <person name="Peery A.N."/>
            <person name="Jiang X."/>
            <person name="Tu Z."/>
            <person name="Stegniy V.N."/>
            <person name="Sharakhova M.V."/>
            <person name="Sharakhov I.V."/>
        </authorList>
    </citation>
    <scope>NUCLEOTIDE SEQUENCE [LARGE SCALE GENOMIC DNA]</scope>
    <source>
        <strain evidence="11 12">ALBI9_A</strain>
    </source>
</reference>
<accession>A0A182FFD7</accession>
<feature type="binding site" evidence="9">
    <location>
        <begin position="177"/>
        <end position="183"/>
    </location>
    <ligand>
        <name>GTP</name>
        <dbReference type="ChEBI" id="CHEBI:37565"/>
    </ligand>
</feature>
<name>A0A182FFD7_ANOAL</name>
<dbReference type="InterPro" id="IPR027417">
    <property type="entry name" value="P-loop_NTPase"/>
</dbReference>
<dbReference type="GeneID" id="118466723"/>
<dbReference type="EnsemblMetazoa" id="AALB005229-RA">
    <property type="protein sequence ID" value="AALB005229-PA"/>
    <property type="gene ID" value="AALB005229"/>
</dbReference>
<dbReference type="KEGG" id="aali:118466723"/>
<proteinExistence type="inferred from homology"/>
<feature type="binding site" evidence="9">
    <location>
        <position position="356"/>
    </location>
    <ligand>
        <name>GTP</name>
        <dbReference type="ChEBI" id="CHEBI:37565"/>
    </ligand>
</feature>
<dbReference type="InterPro" id="IPR001019">
    <property type="entry name" value="Gprotein_alpha_su"/>
</dbReference>
<evidence type="ECO:0000256" key="2">
    <source>
        <dbReference type="ARBA" id="ARBA00005804"/>
    </source>
</evidence>
<evidence type="ECO:0000256" key="4">
    <source>
        <dbReference type="ARBA" id="ARBA00022723"/>
    </source>
</evidence>
<evidence type="ECO:0000256" key="7">
    <source>
        <dbReference type="ARBA" id="ARBA00023134"/>
    </source>
</evidence>
<sequence>MLLIDCFRRPSHELQTRKKQSSKEIVQRCPSIRDPVKILLLGAGESGKTTIIKQMRILHVQNSYSFDERLEKLADIYENIHESIYELVRETILLDLEFDSASNQRCAEYILRLGRQPPWTLSQEYVQCVRLLWADSGIRRCYKRASEFQLIDSAKYFLDRIEKISMPGYIPSNGDILNCRKTTTGIQETRFNVRMPASVGGGFQEFRMFDVGGQRHHRSKWMQAFEGVHAVLFLISCGGFDQTLREDPKQNRLTEGFELFRGVWHNRFLAETGVIVFLNKQDVLEQKLLTGKSIRTYFPEYDDYVAFADKDQLYDELARTRSFIRSKMVDITNEPPRRTSHLIGRKRSCYFHFTIATDTQNVRTVFNDVQNIVLAKNLSNISVL</sequence>
<dbReference type="GO" id="GO:0007191">
    <property type="term" value="P:adenylate cyclase-activating dopamine receptor signaling pathway"/>
    <property type="evidence" value="ECO:0007669"/>
    <property type="project" value="TreeGrafter"/>
</dbReference>
<keyword evidence="5 9" id="KW-0547">Nucleotide-binding</keyword>
<feature type="binding site" evidence="9">
    <location>
        <begin position="279"/>
        <end position="282"/>
    </location>
    <ligand>
        <name>GTP</name>
        <dbReference type="ChEBI" id="CHEBI:37565"/>
    </ligand>
</feature>
<dbReference type="SUPFAM" id="SSF52540">
    <property type="entry name" value="P-loop containing nucleoside triphosphate hydrolases"/>
    <property type="match status" value="1"/>
</dbReference>
<dbReference type="STRING" id="7167.A0A182FFD7"/>
<dbReference type="Proteomes" id="UP000069272">
    <property type="component" value="Chromosome 3L"/>
</dbReference>
<dbReference type="GO" id="GO:0005737">
    <property type="term" value="C:cytoplasm"/>
    <property type="evidence" value="ECO:0007669"/>
    <property type="project" value="TreeGrafter"/>
</dbReference>
<keyword evidence="12" id="KW-1185">Reference proteome</keyword>
<feature type="binding site" evidence="9">
    <location>
        <begin position="152"/>
        <end position="153"/>
    </location>
    <ligand>
        <name>GTP</name>
        <dbReference type="ChEBI" id="CHEBI:37565"/>
    </ligand>
</feature>
<dbReference type="GO" id="GO:0046872">
    <property type="term" value="F:metal ion binding"/>
    <property type="evidence" value="ECO:0007669"/>
    <property type="project" value="UniProtKB-KW"/>
</dbReference>
<comment type="subunit">
    <text evidence="3">G proteins are composed of 3 units; alpha, beta and gamma. The alpha chain contains the guanine nucleotide binding site.</text>
</comment>
<evidence type="ECO:0000256" key="5">
    <source>
        <dbReference type="ARBA" id="ARBA00022741"/>
    </source>
</evidence>
<dbReference type="InterPro" id="IPR011025">
    <property type="entry name" value="GproteinA_insert"/>
</dbReference>
<dbReference type="PANTHER" id="PTHR10218">
    <property type="entry name" value="GTP-BINDING PROTEIN ALPHA SUBUNIT"/>
    <property type="match status" value="1"/>
</dbReference>
<evidence type="ECO:0000313" key="11">
    <source>
        <dbReference type="EnsemblMetazoa" id="AALB005229-PA"/>
    </source>
</evidence>
<dbReference type="OrthoDB" id="5817230at2759"/>
<dbReference type="PRINTS" id="PR00318">
    <property type="entry name" value="GPROTEINA"/>
</dbReference>
<dbReference type="Gene3D" id="3.40.50.300">
    <property type="entry name" value="P-loop containing nucleotide triphosphate hydrolases"/>
    <property type="match status" value="1"/>
</dbReference>
<feature type="binding site" evidence="10">
    <location>
        <position position="49"/>
    </location>
    <ligand>
        <name>Mg(2+)</name>
        <dbReference type="ChEBI" id="CHEBI:18420"/>
    </ligand>
</feature>
<evidence type="ECO:0000256" key="6">
    <source>
        <dbReference type="ARBA" id="ARBA00022842"/>
    </source>
</evidence>
<feature type="binding site" evidence="9">
    <location>
        <begin position="210"/>
        <end position="214"/>
    </location>
    <ligand>
        <name>GTP</name>
        <dbReference type="ChEBI" id="CHEBI:37565"/>
    </ligand>
</feature>
<dbReference type="GO" id="GO:0005834">
    <property type="term" value="C:heterotrimeric G-protein complex"/>
    <property type="evidence" value="ECO:0007669"/>
    <property type="project" value="TreeGrafter"/>
</dbReference>
<dbReference type="FunFam" id="1.10.400.10:FF:000010">
    <property type="entry name" value="Guanine nucleotide-binding protein alpha-13 subunit"/>
    <property type="match status" value="1"/>
</dbReference>
<evidence type="ECO:0000256" key="10">
    <source>
        <dbReference type="PIRSR" id="PIRSR601019-2"/>
    </source>
</evidence>
<keyword evidence="8" id="KW-0807">Transducer</keyword>